<name>A0ABR1Y290_9PEZI</name>
<comment type="caution">
    <text evidence="2">The sequence shown here is derived from an EMBL/GenBank/DDBJ whole genome shotgun (WGS) entry which is preliminary data.</text>
</comment>
<feature type="region of interest" description="Disordered" evidence="1">
    <location>
        <begin position="215"/>
        <end position="239"/>
    </location>
</feature>
<dbReference type="EMBL" id="JBBWUH010000002">
    <property type="protein sequence ID" value="KAK8175245.1"/>
    <property type="molecule type" value="Genomic_DNA"/>
</dbReference>
<keyword evidence="3" id="KW-1185">Reference proteome</keyword>
<evidence type="ECO:0000313" key="3">
    <source>
        <dbReference type="Proteomes" id="UP001456524"/>
    </source>
</evidence>
<proteinExistence type="predicted"/>
<evidence type="ECO:0000313" key="2">
    <source>
        <dbReference type="EMBL" id="KAK8175245.1"/>
    </source>
</evidence>
<feature type="compositionally biased region" description="Polar residues" evidence="1">
    <location>
        <begin position="156"/>
        <end position="169"/>
    </location>
</feature>
<reference evidence="2 3" key="1">
    <citation type="journal article" date="2022" name="G3 (Bethesda)">
        <title>Enemy or ally: a genomic approach to elucidate the lifestyle of Phyllosticta citrichinaensis.</title>
        <authorList>
            <person name="Buijs V.A."/>
            <person name="Groenewald J.Z."/>
            <person name="Haridas S."/>
            <person name="LaButti K.M."/>
            <person name="Lipzen A."/>
            <person name="Martin F.M."/>
            <person name="Barry K."/>
            <person name="Grigoriev I.V."/>
            <person name="Crous P.W."/>
            <person name="Seidl M.F."/>
        </authorList>
    </citation>
    <scope>NUCLEOTIDE SEQUENCE [LARGE SCALE GENOMIC DNA]</scope>
    <source>
        <strain evidence="2 3">CBS 129764</strain>
    </source>
</reference>
<sequence>MREEKVITACFLRQRTVSHSNSNSQPDDGARPDWPALVPKRASIYYSMHQYIHTAICLSISLFPVELLSCLHLPLVAARFKAPSSKSQRPVPYPPRHVMPCHAMLCNASSLPGNSSSRSRSRRGKPGLNECTAHSTDDAEAWMQAKKRPRPATIKRASSLSSKLHTLSQKTPRHPGAFIAFMRISRSMKELDSKIYGLQHVEASIVHITTSATMTRSGIGSQPRRSSFHGRSNKSAANTLSCRSLRDSTSVPLLYTDCRTMNIGYANQPRQARRKMPRRLSADDVDETVAKVAL</sequence>
<feature type="region of interest" description="Disordered" evidence="1">
    <location>
        <begin position="266"/>
        <end position="285"/>
    </location>
</feature>
<organism evidence="2 3">
    <name type="scientific">Phyllosticta citrichinensis</name>
    <dbReference type="NCBI Taxonomy" id="1130410"/>
    <lineage>
        <taxon>Eukaryota</taxon>
        <taxon>Fungi</taxon>
        <taxon>Dikarya</taxon>
        <taxon>Ascomycota</taxon>
        <taxon>Pezizomycotina</taxon>
        <taxon>Dothideomycetes</taxon>
        <taxon>Dothideomycetes incertae sedis</taxon>
        <taxon>Botryosphaeriales</taxon>
        <taxon>Phyllostictaceae</taxon>
        <taxon>Phyllosticta</taxon>
    </lineage>
</organism>
<gene>
    <name evidence="2" type="ORF">IWX90DRAFT_103984</name>
</gene>
<dbReference type="Proteomes" id="UP001456524">
    <property type="component" value="Unassembled WGS sequence"/>
</dbReference>
<feature type="region of interest" description="Disordered" evidence="1">
    <location>
        <begin position="110"/>
        <end position="169"/>
    </location>
</feature>
<evidence type="ECO:0000256" key="1">
    <source>
        <dbReference type="SAM" id="MobiDB-lite"/>
    </source>
</evidence>
<feature type="compositionally biased region" description="Polar residues" evidence="1">
    <location>
        <begin position="215"/>
        <end position="225"/>
    </location>
</feature>
<protein>
    <submittedName>
        <fullName evidence="2">Uncharacterized protein</fullName>
    </submittedName>
</protein>
<accession>A0ABR1Y290</accession>